<evidence type="ECO:0000313" key="3">
    <source>
        <dbReference type="EMBL" id="KAH7568350.1"/>
    </source>
</evidence>
<organism evidence="3 4">
    <name type="scientific">Xanthoceras sorbifolium</name>
    <dbReference type="NCBI Taxonomy" id="99658"/>
    <lineage>
        <taxon>Eukaryota</taxon>
        <taxon>Viridiplantae</taxon>
        <taxon>Streptophyta</taxon>
        <taxon>Embryophyta</taxon>
        <taxon>Tracheophyta</taxon>
        <taxon>Spermatophyta</taxon>
        <taxon>Magnoliopsida</taxon>
        <taxon>eudicotyledons</taxon>
        <taxon>Gunneridae</taxon>
        <taxon>Pentapetalae</taxon>
        <taxon>rosids</taxon>
        <taxon>malvids</taxon>
        <taxon>Sapindales</taxon>
        <taxon>Sapindaceae</taxon>
        <taxon>Xanthoceroideae</taxon>
        <taxon>Xanthoceras</taxon>
    </lineage>
</organism>
<dbReference type="EMBL" id="JAFEMO010000007">
    <property type="protein sequence ID" value="KAH7568350.1"/>
    <property type="molecule type" value="Genomic_DNA"/>
</dbReference>
<evidence type="ECO:0000256" key="1">
    <source>
        <dbReference type="SAM" id="MobiDB-lite"/>
    </source>
</evidence>
<gene>
    <name evidence="3" type="ORF">JRO89_XS07G0280100</name>
</gene>
<comment type="caution">
    <text evidence="3">The sequence shown here is derived from an EMBL/GenBank/DDBJ whole genome shotgun (WGS) entry which is preliminary data.</text>
</comment>
<keyword evidence="4" id="KW-1185">Reference proteome</keyword>
<name>A0ABQ8HVH0_9ROSI</name>
<sequence>MGSTGKPSLVLVSLLILFLYSSKMACFSSAEPPSNISKTRWLIAVEEKSSDDQVAANKKLVVEENGTGLPKWHIIRGLKSEVVGSHYRHSSAARESPEAPDPRHH</sequence>
<accession>A0ABQ8HVH0</accession>
<reference evidence="3 4" key="1">
    <citation type="submission" date="2021-02" db="EMBL/GenBank/DDBJ databases">
        <title>Plant Genome Project.</title>
        <authorList>
            <person name="Zhang R.-G."/>
        </authorList>
    </citation>
    <scope>NUCLEOTIDE SEQUENCE [LARGE SCALE GENOMIC DNA]</scope>
    <source>
        <tissue evidence="3">Leaves</tissue>
    </source>
</reference>
<feature type="chain" id="PRO_5045475071" evidence="2">
    <location>
        <begin position="31"/>
        <end position="105"/>
    </location>
</feature>
<proteinExistence type="predicted"/>
<evidence type="ECO:0000313" key="4">
    <source>
        <dbReference type="Proteomes" id="UP000827721"/>
    </source>
</evidence>
<feature type="region of interest" description="Disordered" evidence="1">
    <location>
        <begin position="86"/>
        <end position="105"/>
    </location>
</feature>
<dbReference type="Proteomes" id="UP000827721">
    <property type="component" value="Unassembled WGS sequence"/>
</dbReference>
<evidence type="ECO:0000256" key="2">
    <source>
        <dbReference type="SAM" id="SignalP"/>
    </source>
</evidence>
<feature type="signal peptide" evidence="2">
    <location>
        <begin position="1"/>
        <end position="30"/>
    </location>
</feature>
<feature type="compositionally biased region" description="Basic and acidic residues" evidence="1">
    <location>
        <begin position="95"/>
        <end position="105"/>
    </location>
</feature>
<protein>
    <submittedName>
        <fullName evidence="3">Uncharacterized protein</fullName>
    </submittedName>
</protein>
<keyword evidence="2" id="KW-0732">Signal</keyword>